<dbReference type="Proteomes" id="UP000032214">
    <property type="component" value="Unassembled WGS sequence"/>
</dbReference>
<dbReference type="Gene3D" id="3.40.50.880">
    <property type="match status" value="1"/>
</dbReference>
<dbReference type="SUPFAM" id="SSF52317">
    <property type="entry name" value="Class I glutamine amidotransferase-like"/>
    <property type="match status" value="1"/>
</dbReference>
<dbReference type="EMBL" id="ARQD01000001">
    <property type="protein sequence ID" value="KIX85645.1"/>
    <property type="molecule type" value="Genomic_DNA"/>
</dbReference>
<evidence type="ECO:0008006" key="3">
    <source>
        <dbReference type="Google" id="ProtNLM"/>
    </source>
</evidence>
<reference evidence="1 2" key="1">
    <citation type="journal article" date="2013" name="Proc. Natl. Acad. Sci. U.S.A.">
        <title>Candidate phylum TM6 genome recovered from a hospital sink biofilm provides genomic insights into this uncultivated phylum.</title>
        <authorList>
            <person name="McLean J.S."/>
            <person name="Lombardo M.J."/>
            <person name="Badger J.H."/>
            <person name="Edlund A."/>
            <person name="Novotny M."/>
            <person name="Yee-Greenbaum J."/>
            <person name="Vyahhi N."/>
            <person name="Hall A.P."/>
            <person name="Yang Y."/>
            <person name="Dupont C.L."/>
            <person name="Ziegler M.G."/>
            <person name="Chitsaz H."/>
            <person name="Allen A.E."/>
            <person name="Yooseph S."/>
            <person name="Tesler G."/>
            <person name="Pevzner P.A."/>
            <person name="Friedman R.M."/>
            <person name="Nealson K.H."/>
            <person name="Venter J.C."/>
            <person name="Lasken R.S."/>
        </authorList>
    </citation>
    <scope>NUCLEOTIDE SEQUENCE [LARGE SCALE GENOMIC DNA]</scope>
    <source>
        <strain evidence="1 2">TM6SC1</strain>
    </source>
</reference>
<sequence>MNINFFSRIILLLISTLSVCQDKVFYPSAVISVRGLNTIKDAQGTFYDLFTLGNISGVQILVSFPENITQEEKAKFERLFTQYTNQMPYTFLGDSPYWRPSAPNSPLERLSLHPGSISSPASAKNYGVLFIPGRIRDLEFDVNRALHEITLIRKALLTGQPILALCAGSWRLWEVYATLLTNPNFNDFGYNAESRTYDIAQLQNALVSNSTRYLTDVKDHSSSRMICLSTTNAKTNYNIQIHSVKIQPSTRLAQATKIITQYNGNIIPELDVNSVHWKAIKAEVIEPAYSSILKRHIELFYTDTTRPVSNKLIKICAISSHNKQVIQTKNRAGVVMNPEINTIEAYEVQHGSPLFGIQWHPEGYNANDNQASFHRNIIRYMVQAGKAYCNKRKVITALKEKFGENELN</sequence>
<dbReference type="eggNOG" id="ENOG502ZQ9T">
    <property type="taxonomic scope" value="Bacteria"/>
</dbReference>
<organism evidence="1 2">
    <name type="scientific">candidate division TM6 bacterium JCVI TM6SC1</name>
    <dbReference type="NCBI Taxonomy" id="1306947"/>
    <lineage>
        <taxon>Bacteria</taxon>
        <taxon>Candidatus Babelota</taxon>
        <taxon>Vermiphilus</taxon>
    </lineage>
</organism>
<dbReference type="CDD" id="cd03128">
    <property type="entry name" value="GAT_1"/>
    <property type="match status" value="1"/>
</dbReference>
<gene>
    <name evidence="1" type="ORF">J120_01740</name>
</gene>
<protein>
    <recommendedName>
        <fullName evidence="3">Glutamine amidotransferase domain-containing protein</fullName>
    </recommendedName>
</protein>
<evidence type="ECO:0000313" key="2">
    <source>
        <dbReference type="Proteomes" id="UP000032214"/>
    </source>
</evidence>
<comment type="caution">
    <text evidence="1">The sequence shown here is derived from an EMBL/GenBank/DDBJ whole genome shotgun (WGS) entry which is preliminary data.</text>
</comment>
<evidence type="ECO:0000313" key="1">
    <source>
        <dbReference type="EMBL" id="KIX85645.1"/>
    </source>
</evidence>
<proteinExistence type="predicted"/>
<dbReference type="InterPro" id="IPR029062">
    <property type="entry name" value="Class_I_gatase-like"/>
</dbReference>
<keyword evidence="2" id="KW-1185">Reference proteome</keyword>
<dbReference type="AlphaFoldDB" id="A0A0D2I3B6"/>
<name>A0A0D2I3B6_9BACT</name>
<accession>A0A0D2I3B6</accession>